<comment type="caution">
    <text evidence="2">The sequence shown here is derived from an EMBL/GenBank/DDBJ whole genome shotgun (WGS) entry which is preliminary data.</text>
</comment>
<protein>
    <recommendedName>
        <fullName evidence="1">DNA/RNA-binding protein Alba-like domain-containing protein</fullName>
    </recommendedName>
</protein>
<dbReference type="InterPro" id="IPR002775">
    <property type="entry name" value="DNA/RNA-bd_Alba-like"/>
</dbReference>
<dbReference type="EMBL" id="JAFJZO010000013">
    <property type="protein sequence ID" value="KAG5509531.1"/>
    <property type="molecule type" value="Genomic_DNA"/>
</dbReference>
<dbReference type="GeneID" id="94292263"/>
<dbReference type="SUPFAM" id="SSF82704">
    <property type="entry name" value="AlbA-like"/>
    <property type="match status" value="1"/>
</dbReference>
<dbReference type="RefSeq" id="XP_067758683.1">
    <property type="nucleotide sequence ID" value="XM_067902186.1"/>
</dbReference>
<dbReference type="PANTHER" id="PTHR31947">
    <property type="entry name" value="DNA/RNA-BINDING PROTEIN ALBA 3"/>
    <property type="match status" value="1"/>
</dbReference>
<evidence type="ECO:0000313" key="2">
    <source>
        <dbReference type="EMBL" id="KAG5509531.1"/>
    </source>
</evidence>
<dbReference type="KEGG" id="phet:94292263"/>
<dbReference type="OrthoDB" id="1699369at2759"/>
<evidence type="ECO:0000313" key="3">
    <source>
        <dbReference type="Proteomes" id="UP000674318"/>
    </source>
</evidence>
<dbReference type="InterPro" id="IPR036882">
    <property type="entry name" value="Alba-like_dom_sf"/>
</dbReference>
<dbReference type="PIRSF" id="PIRSF030333">
    <property type="entry name" value="UCP030333_Alba"/>
    <property type="match status" value="1"/>
</dbReference>
<name>A0A836IX05_9TRYP</name>
<gene>
    <name evidence="2" type="ORF">JKF63_06236</name>
</gene>
<evidence type="ECO:0000259" key="1">
    <source>
        <dbReference type="Pfam" id="PF01918"/>
    </source>
</evidence>
<accession>A0A836IX05</accession>
<dbReference type="Proteomes" id="UP000674318">
    <property type="component" value="Chromosome 13"/>
</dbReference>
<dbReference type="Pfam" id="PF01918">
    <property type="entry name" value="Alba"/>
    <property type="match status" value="1"/>
</dbReference>
<feature type="domain" description="DNA/RNA-binding protein Alba-like" evidence="1">
    <location>
        <begin position="10"/>
        <end position="69"/>
    </location>
</feature>
<sequence length="121" mass="13370">MSTEQGQNAVVRVSSNKRKFGYVDYAKHRLHEGYAEVMISALGTAIADAVSVVEMLKNQGVVEVKKIYTARAHFDDVRTSTTDKIEVTVVKSADFDAIYDQQQKDRELAKARAAAGEMDGE</sequence>
<dbReference type="FunFam" id="3.30.110.20:FF:000005">
    <property type="entry name" value="Uncharacterized protein At2g34160"/>
    <property type="match status" value="1"/>
</dbReference>
<dbReference type="GO" id="GO:0003723">
    <property type="term" value="F:RNA binding"/>
    <property type="evidence" value="ECO:0007669"/>
    <property type="project" value="TreeGrafter"/>
</dbReference>
<dbReference type="AlphaFoldDB" id="A0A836IX05"/>
<reference evidence="2 3" key="1">
    <citation type="submission" date="2021-02" db="EMBL/GenBank/DDBJ databases">
        <title>Porcisia hertigi Genome sequencing and assembly.</title>
        <authorList>
            <person name="Almutairi H."/>
            <person name="Gatherer D."/>
        </authorList>
    </citation>
    <scope>NUCLEOTIDE SEQUENCE [LARGE SCALE GENOMIC DNA]</scope>
    <source>
        <strain evidence="2 3">C119</strain>
    </source>
</reference>
<keyword evidence="3" id="KW-1185">Reference proteome</keyword>
<dbReference type="InterPro" id="IPR014560">
    <property type="entry name" value="UCP030333_Alba"/>
</dbReference>
<dbReference type="GO" id="GO:0005634">
    <property type="term" value="C:nucleus"/>
    <property type="evidence" value="ECO:0007669"/>
    <property type="project" value="TreeGrafter"/>
</dbReference>
<organism evidence="2 3">
    <name type="scientific">Porcisia hertigi</name>
    <dbReference type="NCBI Taxonomy" id="2761500"/>
    <lineage>
        <taxon>Eukaryota</taxon>
        <taxon>Discoba</taxon>
        <taxon>Euglenozoa</taxon>
        <taxon>Kinetoplastea</taxon>
        <taxon>Metakinetoplastina</taxon>
        <taxon>Trypanosomatida</taxon>
        <taxon>Trypanosomatidae</taxon>
        <taxon>Leishmaniinae</taxon>
        <taxon>Porcisia</taxon>
    </lineage>
</organism>
<dbReference type="Gene3D" id="3.30.110.20">
    <property type="entry name" value="Alba-like domain"/>
    <property type="match status" value="1"/>
</dbReference>
<proteinExistence type="predicted"/>
<dbReference type="PANTHER" id="PTHR31947:SF36">
    <property type="entry name" value="DNA_RNA-BINDING PROTEIN ALBA-LIKE DOMAIN-CONTAINING PROTEIN"/>
    <property type="match status" value="1"/>
</dbReference>